<dbReference type="EMBL" id="CP158268">
    <property type="protein sequence ID" value="XDJ85145.1"/>
    <property type="molecule type" value="Genomic_DNA"/>
</dbReference>
<accession>A0AB39G2C4</accession>
<reference evidence="1" key="1">
    <citation type="submission" date="2024-05" db="EMBL/GenBank/DDBJ databases">
        <authorList>
            <person name="Luo Y.-C."/>
            <person name="Nicholds J."/>
            <person name="Mortimer T."/>
            <person name="Maboni G."/>
        </authorList>
    </citation>
    <scope>NUCLEOTIDE SEQUENCE</scope>
    <source>
        <strain evidence="1">140124</strain>
    </source>
</reference>
<sequence>MDLQQQHADIAWGNFLAQYGNSPRLESVVRALYAPAQGLQGALRQLFEDRWLDTAVGQQLDGIGEIVGQPRDIADTVYVKFFGFDGQPGALGFGQARLRRSYEKAVSGSTRLLDTEYRKVLYWKIAVNNGHGTAPEIIAAIRPIFDVAYVRIKDAGNAKVRIWISKIPGPNDPLMVNPYRWIPLAAGVGVQILTGSTEKPFGFSNQGFFGFGVGVMSRRI</sequence>
<name>A0AB39G2C4_9BURK</name>
<gene>
    <name evidence="1" type="ORF">ABRZ08_13240</name>
</gene>
<dbReference type="AlphaFoldDB" id="A0AB39G2C4"/>
<organism evidence="1">
    <name type="scientific">Castellaniella ginsengisoli</name>
    <dbReference type="NCBI Taxonomy" id="546114"/>
    <lineage>
        <taxon>Bacteria</taxon>
        <taxon>Pseudomonadati</taxon>
        <taxon>Pseudomonadota</taxon>
        <taxon>Betaproteobacteria</taxon>
        <taxon>Burkholderiales</taxon>
        <taxon>Alcaligenaceae</taxon>
        <taxon>Castellaniella</taxon>
    </lineage>
</organism>
<evidence type="ECO:0000313" key="1">
    <source>
        <dbReference type="EMBL" id="XDJ85145.1"/>
    </source>
</evidence>
<dbReference type="Pfam" id="PF11041">
    <property type="entry name" value="Phage_Wedge1"/>
    <property type="match status" value="1"/>
</dbReference>
<proteinExistence type="predicted"/>
<protein>
    <submittedName>
        <fullName evidence="1">DUF2612 domain-containing protein</fullName>
    </submittedName>
</protein>
<dbReference type="InterPro" id="IPR021283">
    <property type="entry name" value="Phage_Wedge1"/>
</dbReference>
<dbReference type="RefSeq" id="WP_368641779.1">
    <property type="nucleotide sequence ID" value="NZ_CP158268.1"/>
</dbReference>